<keyword evidence="3" id="KW-0815">Transposition</keyword>
<dbReference type="InterPro" id="IPR001207">
    <property type="entry name" value="Transposase_mutator"/>
</dbReference>
<evidence type="ECO:0000256" key="4">
    <source>
        <dbReference type="ARBA" id="ARBA00023125"/>
    </source>
</evidence>
<evidence type="ECO:0000256" key="3">
    <source>
        <dbReference type="ARBA" id="ARBA00022578"/>
    </source>
</evidence>
<dbReference type="GO" id="GO:0006313">
    <property type="term" value="P:DNA transposition"/>
    <property type="evidence" value="ECO:0007669"/>
    <property type="project" value="InterPro"/>
</dbReference>
<dbReference type="Pfam" id="PF00872">
    <property type="entry name" value="Transposase_mut"/>
    <property type="match status" value="1"/>
</dbReference>
<evidence type="ECO:0000256" key="5">
    <source>
        <dbReference type="ARBA" id="ARBA00023172"/>
    </source>
</evidence>
<sequence length="54" mass="6137">MQISFARGCSMLCNAIMEMDAEALCRAAYGERIDDRINSRNGHRDRVYETVPAK</sequence>
<evidence type="ECO:0000256" key="1">
    <source>
        <dbReference type="ARBA" id="ARBA00002190"/>
    </source>
</evidence>
<keyword evidence="7" id="KW-1185">Reference proteome</keyword>
<name>A0A6A7N6T4_9BURK</name>
<reference evidence="6 7" key="1">
    <citation type="submission" date="2019-10" db="EMBL/GenBank/DDBJ databases">
        <title>Two novel species isolated from a subtropical stream in China.</title>
        <authorList>
            <person name="Lu H."/>
        </authorList>
    </citation>
    <scope>NUCLEOTIDE SEQUENCE [LARGE SCALE GENOMIC DNA]</scope>
    <source>
        <strain evidence="6 7">FT29W</strain>
    </source>
</reference>
<evidence type="ECO:0000256" key="2">
    <source>
        <dbReference type="ARBA" id="ARBA00010961"/>
    </source>
</evidence>
<dbReference type="Proteomes" id="UP000440498">
    <property type="component" value="Unassembled WGS sequence"/>
</dbReference>
<protein>
    <submittedName>
        <fullName evidence="6">Uncharacterized protein</fullName>
    </submittedName>
</protein>
<comment type="similarity">
    <text evidence="2">Belongs to the transposase mutator family.</text>
</comment>
<accession>A0A6A7N6T4</accession>
<gene>
    <name evidence="6" type="ORF">GEV02_21340</name>
</gene>
<organism evidence="6 7">
    <name type="scientific">Rugamonas aquatica</name>
    <dbReference type="NCBI Taxonomy" id="2743357"/>
    <lineage>
        <taxon>Bacteria</taxon>
        <taxon>Pseudomonadati</taxon>
        <taxon>Pseudomonadota</taxon>
        <taxon>Betaproteobacteria</taxon>
        <taxon>Burkholderiales</taxon>
        <taxon>Oxalobacteraceae</taxon>
        <taxon>Telluria group</taxon>
        <taxon>Rugamonas</taxon>
    </lineage>
</organism>
<dbReference type="AlphaFoldDB" id="A0A6A7N6T4"/>
<dbReference type="GO" id="GO:0003677">
    <property type="term" value="F:DNA binding"/>
    <property type="evidence" value="ECO:0007669"/>
    <property type="project" value="UniProtKB-KW"/>
</dbReference>
<comment type="function">
    <text evidence="1">Required for the transposition of the insertion element.</text>
</comment>
<dbReference type="EMBL" id="WHUG01000009">
    <property type="protein sequence ID" value="MQA40699.1"/>
    <property type="molecule type" value="Genomic_DNA"/>
</dbReference>
<comment type="caution">
    <text evidence="6">The sequence shown here is derived from an EMBL/GenBank/DDBJ whole genome shotgun (WGS) entry which is preliminary data.</text>
</comment>
<evidence type="ECO:0000313" key="7">
    <source>
        <dbReference type="Proteomes" id="UP000440498"/>
    </source>
</evidence>
<keyword evidence="5" id="KW-0233">DNA recombination</keyword>
<dbReference type="GO" id="GO:0004803">
    <property type="term" value="F:transposase activity"/>
    <property type="evidence" value="ECO:0007669"/>
    <property type="project" value="InterPro"/>
</dbReference>
<proteinExistence type="inferred from homology"/>
<evidence type="ECO:0000313" key="6">
    <source>
        <dbReference type="EMBL" id="MQA40699.1"/>
    </source>
</evidence>
<keyword evidence="4" id="KW-0238">DNA-binding</keyword>